<keyword evidence="5" id="KW-0472">Membrane</keyword>
<sequence length="622" mass="63164">MSTFAFASDFLISSRRSMLATLGLLLPVAALAQAPTITSMTPSTAAPGTTVTITGTNLTGFTSVLLNGLAVRATPGLVPATTATFIVPAAAGTGKVRLTTAAGTALSAAKLGVTRQSSSNSYSQLSNNATSATAAGAYSTPVAADLDKDGLLELLVGQGDGTMMDYEQTGPNQLFSTTGTLITFATGGPVDVGLYAKPTVSDLDGDGRQEIIVGEETGKVYIYEQAASTGADAFKMGAGSTLFANPYGVATSGTPNFGSYARPTVGDLDSDGLIDIVVGSNNGLLVRYEQLASTSSNAAGFTAPANVRLADGTTVLDAGDVSKPLITDYDGDGKLDMLVGNYAGNVQFYTQTTANAYTFSFVRNLSTDGTSGSVINMGNAGTNPSNMGGYAAPAVTDYDGDGLLDLFIGNGTGTVYRYEQAQSAAVPTLTTPLPVVLTSFAGQAASTGNQLKWSTAQEVKSASFVVEASADGSSFAAIGELAAAGNSGTVRNYEYLDASATALSASRRYYRLRQVDLDGTVAYSPVVTLTRTSAATATAPKSLDAYPNPFAGTLTVALPGAAEPQAAALTLSTLTGRPVYATTLTLGAAPQALGALPELAAGVYVLRLTTAAGTLTQKVTRQ</sequence>
<evidence type="ECO:0000259" key="7">
    <source>
        <dbReference type="Pfam" id="PF01833"/>
    </source>
</evidence>
<evidence type="ECO:0000256" key="6">
    <source>
        <dbReference type="SAM" id="SignalP"/>
    </source>
</evidence>
<proteinExistence type="predicted"/>
<comment type="subcellular location">
    <subcellularLocation>
        <location evidence="1">Membrane</location>
        <topology evidence="1">Single-pass membrane protein</topology>
    </subcellularLocation>
</comment>
<gene>
    <name evidence="8" type="ORF">MTP16_22600</name>
</gene>
<evidence type="ECO:0000256" key="3">
    <source>
        <dbReference type="ARBA" id="ARBA00022729"/>
    </source>
</evidence>
<dbReference type="InterPro" id="IPR013517">
    <property type="entry name" value="FG-GAP"/>
</dbReference>
<evidence type="ECO:0000256" key="5">
    <source>
        <dbReference type="ARBA" id="ARBA00023136"/>
    </source>
</evidence>
<dbReference type="PANTHER" id="PTHR21419:SF23">
    <property type="entry name" value="PROTEIN DEFECTIVE IN EXINE FORMATION 1"/>
    <property type="match status" value="1"/>
</dbReference>
<dbReference type="InterPro" id="IPR002909">
    <property type="entry name" value="IPT_dom"/>
</dbReference>
<dbReference type="Gene3D" id="2.130.10.130">
    <property type="entry name" value="Integrin alpha, N-terminal"/>
    <property type="match status" value="1"/>
</dbReference>
<evidence type="ECO:0000313" key="8">
    <source>
        <dbReference type="EMBL" id="UOE33890.1"/>
    </source>
</evidence>
<organism evidence="8 9">
    <name type="scientific">Hymenobacter monticola</name>
    <dbReference type="NCBI Taxonomy" id="1705399"/>
    <lineage>
        <taxon>Bacteria</taxon>
        <taxon>Pseudomonadati</taxon>
        <taxon>Bacteroidota</taxon>
        <taxon>Cytophagia</taxon>
        <taxon>Cytophagales</taxon>
        <taxon>Hymenobacteraceae</taxon>
        <taxon>Hymenobacter</taxon>
    </lineage>
</organism>
<dbReference type="SUPFAM" id="SSF81296">
    <property type="entry name" value="E set domains"/>
    <property type="match status" value="1"/>
</dbReference>
<feature type="chain" id="PRO_5047350675" evidence="6">
    <location>
        <begin position="33"/>
        <end position="622"/>
    </location>
</feature>
<dbReference type="Gene3D" id="2.60.40.10">
    <property type="entry name" value="Immunoglobulins"/>
    <property type="match status" value="1"/>
</dbReference>
<evidence type="ECO:0000256" key="1">
    <source>
        <dbReference type="ARBA" id="ARBA00004167"/>
    </source>
</evidence>
<dbReference type="Pfam" id="PF13517">
    <property type="entry name" value="FG-GAP_3"/>
    <property type="match status" value="2"/>
</dbReference>
<dbReference type="NCBIfam" id="TIGR04183">
    <property type="entry name" value="Por_Secre_tail"/>
    <property type="match status" value="1"/>
</dbReference>
<dbReference type="RefSeq" id="WP_243514340.1">
    <property type="nucleotide sequence ID" value="NZ_CP094534.1"/>
</dbReference>
<reference evidence="8 9" key="1">
    <citation type="submission" date="2022-03" db="EMBL/GenBank/DDBJ databases">
        <title>Hymenobactersp. isolated from the air.</title>
        <authorList>
            <person name="Won M."/>
            <person name="Kwon S.-W."/>
        </authorList>
    </citation>
    <scope>NUCLEOTIDE SEQUENCE [LARGE SCALE GENOMIC DNA]</scope>
    <source>
        <strain evidence="8 9">KACC 22596</strain>
    </source>
</reference>
<evidence type="ECO:0000313" key="9">
    <source>
        <dbReference type="Proteomes" id="UP000831390"/>
    </source>
</evidence>
<name>A0ABY4B411_9BACT</name>
<protein>
    <submittedName>
        <fullName evidence="8">FG-GAP-like repeat-containing protein</fullName>
    </submittedName>
</protein>
<evidence type="ECO:0000256" key="4">
    <source>
        <dbReference type="ARBA" id="ARBA00022989"/>
    </source>
</evidence>
<keyword evidence="9" id="KW-1185">Reference proteome</keyword>
<keyword evidence="3 6" id="KW-0732">Signal</keyword>
<dbReference type="InterPro" id="IPR028994">
    <property type="entry name" value="Integrin_alpha_N"/>
</dbReference>
<dbReference type="EMBL" id="CP094534">
    <property type="protein sequence ID" value="UOE33890.1"/>
    <property type="molecule type" value="Genomic_DNA"/>
</dbReference>
<dbReference type="PANTHER" id="PTHR21419">
    <property type="match status" value="1"/>
</dbReference>
<evidence type="ECO:0000256" key="2">
    <source>
        <dbReference type="ARBA" id="ARBA00022692"/>
    </source>
</evidence>
<dbReference type="InterPro" id="IPR014756">
    <property type="entry name" value="Ig_E-set"/>
</dbReference>
<keyword evidence="4" id="KW-1133">Transmembrane helix</keyword>
<feature type="domain" description="IPT/TIG" evidence="7">
    <location>
        <begin position="35"/>
        <end position="100"/>
    </location>
</feature>
<keyword evidence="2" id="KW-0812">Transmembrane</keyword>
<feature type="signal peptide" evidence="6">
    <location>
        <begin position="1"/>
        <end position="32"/>
    </location>
</feature>
<dbReference type="InterPro" id="IPR013783">
    <property type="entry name" value="Ig-like_fold"/>
</dbReference>
<dbReference type="InterPro" id="IPR026444">
    <property type="entry name" value="Secre_tail"/>
</dbReference>
<dbReference type="Pfam" id="PF01833">
    <property type="entry name" value="TIG"/>
    <property type="match status" value="1"/>
</dbReference>
<accession>A0ABY4B411</accession>
<dbReference type="InterPro" id="IPR045232">
    <property type="entry name" value="FAM234"/>
</dbReference>
<dbReference type="Proteomes" id="UP000831390">
    <property type="component" value="Chromosome"/>
</dbReference>
<dbReference type="SUPFAM" id="SSF69318">
    <property type="entry name" value="Integrin alpha N-terminal domain"/>
    <property type="match status" value="1"/>
</dbReference>